<name>A0A0R2D9X5_9LACO</name>
<proteinExistence type="predicted"/>
<dbReference type="AlphaFoldDB" id="A0A0R2D9X5"/>
<feature type="transmembrane region" description="Helical" evidence="1">
    <location>
        <begin position="90"/>
        <end position="122"/>
    </location>
</feature>
<dbReference type="OrthoDB" id="2248033at2"/>
<keyword evidence="1" id="KW-0472">Membrane</keyword>
<reference evidence="2 3" key="1">
    <citation type="journal article" date="2015" name="Genome Announc.">
        <title>Expanding the biotechnology potential of lactobacilli through comparative genomics of 213 strains and associated genera.</title>
        <authorList>
            <person name="Sun Z."/>
            <person name="Harris H.M."/>
            <person name="McCann A."/>
            <person name="Guo C."/>
            <person name="Argimon S."/>
            <person name="Zhang W."/>
            <person name="Yang X."/>
            <person name="Jeffery I.B."/>
            <person name="Cooney J.C."/>
            <person name="Kagawa T.F."/>
            <person name="Liu W."/>
            <person name="Song Y."/>
            <person name="Salvetti E."/>
            <person name="Wrobel A."/>
            <person name="Rasinkangas P."/>
            <person name="Parkhill J."/>
            <person name="Rea M.C."/>
            <person name="O'Sullivan O."/>
            <person name="Ritari J."/>
            <person name="Douillard F.P."/>
            <person name="Paul Ross R."/>
            <person name="Yang R."/>
            <person name="Briner A.E."/>
            <person name="Felis G.E."/>
            <person name="de Vos W.M."/>
            <person name="Barrangou R."/>
            <person name="Klaenhammer T.R."/>
            <person name="Caufield P.W."/>
            <person name="Cui Y."/>
            <person name="Zhang H."/>
            <person name="O'Toole P.W."/>
        </authorList>
    </citation>
    <scope>NUCLEOTIDE SEQUENCE [LARGE SCALE GENOMIC DNA]</scope>
    <source>
        <strain evidence="2 3">DSM 20253</strain>
    </source>
</reference>
<dbReference type="RefSeq" id="WP_057873008.1">
    <property type="nucleotide sequence ID" value="NZ_AYYI01000005.1"/>
</dbReference>
<evidence type="ECO:0000313" key="3">
    <source>
        <dbReference type="Proteomes" id="UP000051638"/>
    </source>
</evidence>
<dbReference type="STRING" id="1423796.FC24_GL001782"/>
<evidence type="ECO:0000313" key="2">
    <source>
        <dbReference type="EMBL" id="KRM99946.1"/>
    </source>
</evidence>
<feature type="transmembrane region" description="Helical" evidence="1">
    <location>
        <begin position="224"/>
        <end position="248"/>
    </location>
</feature>
<feature type="transmembrane region" description="Helical" evidence="1">
    <location>
        <begin position="51"/>
        <end position="69"/>
    </location>
</feature>
<dbReference type="EMBL" id="AYYI01000005">
    <property type="protein sequence ID" value="KRM99946.1"/>
    <property type="molecule type" value="Genomic_DNA"/>
</dbReference>
<dbReference type="Proteomes" id="UP000051638">
    <property type="component" value="Unassembled WGS sequence"/>
</dbReference>
<sequence length="259" mass="28849">MTSTGSLIKTFWRQKARIIHGAVGIELIFIILTGIYNLFKGSWSDSLPSSLTLGYGSVAGFVVFVLLAQKMERSWVANSYRLIPTSDTKLYCANVAATFLSYLYFMVLQVILLAVSALKFFIDGEASFDFPAEAWQYLTGGVLIFISLLLFTWVFITLIHFVTITISAFLPTIRQKLFRFILIIAVIIITLFAGNWIDSGVQAFSQWLLSGFGLAAPTDTNVLLGLYLSSGDFLLSVIVMSAINVYLLKHWVETKTSMD</sequence>
<accession>A0A0R2D9X5</accession>
<evidence type="ECO:0000256" key="1">
    <source>
        <dbReference type="SAM" id="Phobius"/>
    </source>
</evidence>
<organism evidence="2 3">
    <name type="scientific">Loigolactobacillus rennini DSM 20253</name>
    <dbReference type="NCBI Taxonomy" id="1423796"/>
    <lineage>
        <taxon>Bacteria</taxon>
        <taxon>Bacillati</taxon>
        <taxon>Bacillota</taxon>
        <taxon>Bacilli</taxon>
        <taxon>Lactobacillales</taxon>
        <taxon>Lactobacillaceae</taxon>
        <taxon>Loigolactobacillus</taxon>
    </lineage>
</organism>
<feature type="transmembrane region" description="Helical" evidence="1">
    <location>
        <begin position="18"/>
        <end position="39"/>
    </location>
</feature>
<feature type="transmembrane region" description="Helical" evidence="1">
    <location>
        <begin position="142"/>
        <end position="170"/>
    </location>
</feature>
<keyword evidence="1" id="KW-1133">Transmembrane helix</keyword>
<feature type="transmembrane region" description="Helical" evidence="1">
    <location>
        <begin position="177"/>
        <end position="197"/>
    </location>
</feature>
<keyword evidence="3" id="KW-1185">Reference proteome</keyword>
<keyword evidence="1" id="KW-0812">Transmembrane</keyword>
<gene>
    <name evidence="2" type="ORF">FC24_GL001782</name>
</gene>
<comment type="caution">
    <text evidence="2">The sequence shown here is derived from an EMBL/GenBank/DDBJ whole genome shotgun (WGS) entry which is preliminary data.</text>
</comment>
<dbReference type="PATRIC" id="fig|1423796.3.peg.1810"/>
<protein>
    <submittedName>
        <fullName evidence="2">ABC transporter permease</fullName>
    </submittedName>
</protein>